<keyword evidence="5" id="KW-0456">Lyase</keyword>
<dbReference type="FunFam" id="3.40.225.10:FF:000003">
    <property type="entry name" value="Methylthioribulose-1-phosphate dehydratase"/>
    <property type="match status" value="1"/>
</dbReference>
<dbReference type="STRING" id="203124.Tery_4305"/>
<accession>Q10WS4</accession>
<evidence type="ECO:0000256" key="6">
    <source>
        <dbReference type="NCBIfam" id="TIGR03328"/>
    </source>
</evidence>
<dbReference type="RefSeq" id="WP_011613626.1">
    <property type="nucleotide sequence ID" value="NC_008312.1"/>
</dbReference>
<dbReference type="EC" id="4.2.1.109" evidence="6"/>
<dbReference type="SMART" id="SM01007">
    <property type="entry name" value="Aldolase_II"/>
    <property type="match status" value="1"/>
</dbReference>
<evidence type="ECO:0000256" key="1">
    <source>
        <dbReference type="ARBA" id="ARBA00022605"/>
    </source>
</evidence>
<gene>
    <name evidence="8" type="ordered locus">Tery_4305</name>
</gene>
<name>Q10WS4_TRIEI</name>
<dbReference type="PANTHER" id="PTHR10640:SF7">
    <property type="entry name" value="METHYLTHIORIBULOSE-1-PHOSPHATE DEHYDRATASE"/>
    <property type="match status" value="1"/>
</dbReference>
<dbReference type="NCBIfam" id="TIGR03328">
    <property type="entry name" value="salvage_mtnB"/>
    <property type="match status" value="1"/>
</dbReference>
<organism evidence="8">
    <name type="scientific">Trichodesmium erythraeum (strain IMS101)</name>
    <dbReference type="NCBI Taxonomy" id="203124"/>
    <lineage>
        <taxon>Bacteria</taxon>
        <taxon>Bacillati</taxon>
        <taxon>Cyanobacteriota</taxon>
        <taxon>Cyanophyceae</taxon>
        <taxon>Oscillatoriophycideae</taxon>
        <taxon>Oscillatoriales</taxon>
        <taxon>Microcoleaceae</taxon>
        <taxon>Trichodesmium</taxon>
    </lineage>
</organism>
<dbReference type="InterPro" id="IPR001303">
    <property type="entry name" value="Aldolase_II/adducin_N"/>
</dbReference>
<protein>
    <recommendedName>
        <fullName evidence="6">Methylthioribulose 1-phosphate dehydratase</fullName>
        <ecNumber evidence="6">4.2.1.109</ecNumber>
    </recommendedName>
</protein>
<dbReference type="EMBL" id="CP000393">
    <property type="protein sequence ID" value="ABG53300.1"/>
    <property type="molecule type" value="Genomic_DNA"/>
</dbReference>
<dbReference type="GO" id="GO:0005737">
    <property type="term" value="C:cytoplasm"/>
    <property type="evidence" value="ECO:0007669"/>
    <property type="project" value="UniProtKB-UniRule"/>
</dbReference>
<dbReference type="HOGENOM" id="CLU_006033_4_0_3"/>
<evidence type="ECO:0000256" key="2">
    <source>
        <dbReference type="ARBA" id="ARBA00022723"/>
    </source>
</evidence>
<evidence type="ECO:0000313" key="8">
    <source>
        <dbReference type="EMBL" id="ABG53300.1"/>
    </source>
</evidence>
<dbReference type="InterPro" id="IPR017714">
    <property type="entry name" value="MethylthioRu-1-P_deHdtase_MtnB"/>
</dbReference>
<keyword evidence="3" id="KW-0862">Zinc</keyword>
<dbReference type="Gene3D" id="3.40.225.10">
    <property type="entry name" value="Class II aldolase/adducin N-terminal domain"/>
    <property type="match status" value="1"/>
</dbReference>
<dbReference type="GO" id="GO:0046570">
    <property type="term" value="F:methylthioribulose 1-phosphate dehydratase activity"/>
    <property type="evidence" value="ECO:0007669"/>
    <property type="project" value="UniProtKB-EC"/>
</dbReference>
<evidence type="ECO:0000256" key="4">
    <source>
        <dbReference type="ARBA" id="ARBA00023167"/>
    </source>
</evidence>
<dbReference type="eggNOG" id="COG0235">
    <property type="taxonomic scope" value="Bacteria"/>
</dbReference>
<dbReference type="Pfam" id="PF00596">
    <property type="entry name" value="Aldolase_II"/>
    <property type="match status" value="1"/>
</dbReference>
<feature type="domain" description="Class II aldolase/adducin N-terminal" evidence="7">
    <location>
        <begin position="45"/>
        <end position="242"/>
    </location>
</feature>
<dbReference type="InterPro" id="IPR036409">
    <property type="entry name" value="Aldolase_II/adducin_N_sf"/>
</dbReference>
<evidence type="ECO:0000256" key="3">
    <source>
        <dbReference type="ARBA" id="ARBA00022833"/>
    </source>
</evidence>
<dbReference type="SUPFAM" id="SSF53639">
    <property type="entry name" value="AraD/HMP-PK domain-like"/>
    <property type="match status" value="1"/>
</dbReference>
<keyword evidence="2" id="KW-0479">Metal-binding</keyword>
<dbReference type="GO" id="GO:0019509">
    <property type="term" value="P:L-methionine salvage from methylthioadenosine"/>
    <property type="evidence" value="ECO:0007669"/>
    <property type="project" value="UniProtKB-UniRule"/>
</dbReference>
<keyword evidence="1" id="KW-0028">Amino-acid biosynthesis</keyword>
<evidence type="ECO:0000259" key="7">
    <source>
        <dbReference type="SMART" id="SM01007"/>
    </source>
</evidence>
<dbReference type="PANTHER" id="PTHR10640">
    <property type="entry name" value="METHYLTHIORIBULOSE-1-PHOSPHATE DEHYDRATASE"/>
    <property type="match status" value="1"/>
</dbReference>
<dbReference type="GO" id="GO:0046872">
    <property type="term" value="F:metal ion binding"/>
    <property type="evidence" value="ECO:0007669"/>
    <property type="project" value="UniProtKB-UniRule"/>
</dbReference>
<reference evidence="8" key="1">
    <citation type="submission" date="2006-06" db="EMBL/GenBank/DDBJ databases">
        <title>Complete sequence of Trichodesmium erythraeum IMS101.</title>
        <authorList>
            <consortium name="US DOE Joint Genome Institute"/>
            <person name="Copeland A."/>
            <person name="Lucas S."/>
            <person name="Lapidus A."/>
            <person name="Barry K."/>
            <person name="Detter J.C."/>
            <person name="Glavina del Rio T."/>
            <person name="Hammon N."/>
            <person name="Israni S."/>
            <person name="Dalin E."/>
            <person name="Tice H."/>
            <person name="Pitluck S."/>
            <person name="Kiss H."/>
            <person name="Munk A.C."/>
            <person name="Brettin T."/>
            <person name="Bruce D."/>
            <person name="Han C."/>
            <person name="Tapia R."/>
            <person name="Gilna P."/>
            <person name="Schmutz J."/>
            <person name="Larimer F."/>
            <person name="Land M."/>
            <person name="Hauser L."/>
            <person name="Kyrpides N."/>
            <person name="Kim E."/>
            <person name="Richardson P."/>
        </authorList>
    </citation>
    <scope>NUCLEOTIDE SEQUENCE [LARGE SCALE GENOMIC DNA]</scope>
    <source>
        <strain evidence="8">IMS101</strain>
    </source>
</reference>
<sequence length="252" mass="28070">MNQYSSSNENPLIYFYGYKVIIEMNQYSSSVVTKEKQWYQSDTDKLVCELCRHFYNLGWASGTGGGISIRDEDGIHITPSGVQKERISPDDVFLLDARALDGAKVIRPAANSNLRLSECTPLFMAAYRLRKAGAVLHSHSIWAMLAGRLCSPNGEPGVFRTRNLEMQKGLRGRGCFETVEVPIISNTTRESQLTDSLTAAIEDNPDVDAVIVAGHGVYVWGENWAHAKTQAECYDYLFRAAVEGYRLGLPIH</sequence>
<evidence type="ECO:0000256" key="5">
    <source>
        <dbReference type="ARBA" id="ARBA00023239"/>
    </source>
</evidence>
<dbReference type="KEGG" id="ter:Tery_4305"/>
<keyword evidence="4" id="KW-0486">Methionine biosynthesis</keyword>
<dbReference type="AlphaFoldDB" id="Q10WS4"/>
<proteinExistence type="predicted"/>